<comment type="caution">
    <text evidence="1">The sequence shown here is derived from an EMBL/GenBank/DDBJ whole genome shotgun (WGS) entry which is preliminary data.</text>
</comment>
<evidence type="ECO:0000313" key="2">
    <source>
        <dbReference type="Proteomes" id="UP000596742"/>
    </source>
</evidence>
<evidence type="ECO:0000313" key="1">
    <source>
        <dbReference type="EMBL" id="VDI05704.1"/>
    </source>
</evidence>
<reference evidence="1" key="1">
    <citation type="submission" date="2018-11" db="EMBL/GenBank/DDBJ databases">
        <authorList>
            <person name="Alioto T."/>
            <person name="Alioto T."/>
        </authorList>
    </citation>
    <scope>NUCLEOTIDE SEQUENCE</scope>
</reference>
<gene>
    <name evidence="1" type="ORF">MGAL_10B061162</name>
</gene>
<dbReference type="AlphaFoldDB" id="A0A8B6CJJ6"/>
<dbReference type="EMBL" id="UYJE01001854">
    <property type="protein sequence ID" value="VDI05704.1"/>
    <property type="molecule type" value="Genomic_DNA"/>
</dbReference>
<proteinExistence type="predicted"/>
<name>A0A8B6CJJ6_MYTGA</name>
<sequence length="108" mass="12397">MFGFTYDSDSSVNEITTSFEGFGIKTKPPRVFGFRNAKVKLFLQTTKSDDREEVTKNVIPTYNEYETVQTLVFVENSDRQAGTYFCVATCSDGEKVFKVEKRRTMFLS</sequence>
<keyword evidence="2" id="KW-1185">Reference proteome</keyword>
<protein>
    <submittedName>
        <fullName evidence="1">Uncharacterized protein</fullName>
    </submittedName>
</protein>
<dbReference type="Proteomes" id="UP000596742">
    <property type="component" value="Unassembled WGS sequence"/>
</dbReference>
<organism evidence="1 2">
    <name type="scientific">Mytilus galloprovincialis</name>
    <name type="common">Mediterranean mussel</name>
    <dbReference type="NCBI Taxonomy" id="29158"/>
    <lineage>
        <taxon>Eukaryota</taxon>
        <taxon>Metazoa</taxon>
        <taxon>Spiralia</taxon>
        <taxon>Lophotrochozoa</taxon>
        <taxon>Mollusca</taxon>
        <taxon>Bivalvia</taxon>
        <taxon>Autobranchia</taxon>
        <taxon>Pteriomorphia</taxon>
        <taxon>Mytilida</taxon>
        <taxon>Mytiloidea</taxon>
        <taxon>Mytilidae</taxon>
        <taxon>Mytilinae</taxon>
        <taxon>Mytilus</taxon>
    </lineage>
</organism>
<accession>A0A8B6CJJ6</accession>